<sequence>MLVDRGQTWVLVARFGMRYAPREKFHFFQGAGVNSRAIRVVMVIGMACALALVPAGANAASKGGVGDYCNTNYRVMVQSLTLGDTTHEVNSAIWHKGWKNWVTSTTYSTATGTFSWHVKAREVNGPRTNANCTLR</sequence>
<comment type="caution">
    <text evidence="1">The sequence shown here is derived from an EMBL/GenBank/DDBJ whole genome shotgun (WGS) entry which is preliminary data.</text>
</comment>
<name>A0A4Y8R731_9MICO</name>
<protein>
    <submittedName>
        <fullName evidence="1">Uncharacterized protein</fullName>
    </submittedName>
</protein>
<gene>
    <name evidence="1" type="ORF">E1O70_01205</name>
</gene>
<dbReference type="Proteomes" id="UP000298003">
    <property type="component" value="Unassembled WGS sequence"/>
</dbReference>
<evidence type="ECO:0000313" key="1">
    <source>
        <dbReference type="EMBL" id="TFF17431.1"/>
    </source>
</evidence>
<dbReference type="AlphaFoldDB" id="A0A4Y8R731"/>
<keyword evidence="2" id="KW-1185">Reference proteome</keyword>
<proteinExistence type="predicted"/>
<organism evidence="1 2">
    <name type="scientific">Cellulosimicrobium funkei</name>
    <dbReference type="NCBI Taxonomy" id="264251"/>
    <lineage>
        <taxon>Bacteria</taxon>
        <taxon>Bacillati</taxon>
        <taxon>Actinomycetota</taxon>
        <taxon>Actinomycetes</taxon>
        <taxon>Micrococcales</taxon>
        <taxon>Promicromonosporaceae</taxon>
        <taxon>Cellulosimicrobium</taxon>
    </lineage>
</organism>
<dbReference type="EMBL" id="SOZH01000001">
    <property type="protein sequence ID" value="TFF17431.1"/>
    <property type="molecule type" value="Genomic_DNA"/>
</dbReference>
<reference evidence="1 2" key="1">
    <citation type="submission" date="2019-03" db="EMBL/GenBank/DDBJ databases">
        <title>Cellulosimicrobium funkei JCM14302 Assembly.</title>
        <authorList>
            <person name="Dou T."/>
        </authorList>
    </citation>
    <scope>NUCLEOTIDE SEQUENCE [LARGE SCALE GENOMIC DNA]</scope>
    <source>
        <strain evidence="1 2">JCM 14302</strain>
    </source>
</reference>
<accession>A0A4Y8R731</accession>
<evidence type="ECO:0000313" key="2">
    <source>
        <dbReference type="Proteomes" id="UP000298003"/>
    </source>
</evidence>